<evidence type="ECO:0000256" key="5">
    <source>
        <dbReference type="ARBA" id="ARBA00022692"/>
    </source>
</evidence>
<dbReference type="EMBL" id="BBSC01000009">
    <property type="protein sequence ID" value="GAM77533.1"/>
    <property type="molecule type" value="Genomic_DNA"/>
</dbReference>
<comment type="subunit">
    <text evidence="8">Component of the lipopolysaccharide transport and assembly complex. The LptBFG transporter is composed of two ATP-binding proteins (LptB) and two transmembrane proteins (LptF and LptG).</text>
</comment>
<comment type="subcellular location">
    <subcellularLocation>
        <location evidence="2">Cell membrane</location>
        <topology evidence="2">Multi-pass membrane protein</topology>
    </subcellularLocation>
</comment>
<evidence type="ECO:0000256" key="2">
    <source>
        <dbReference type="ARBA" id="ARBA00004651"/>
    </source>
</evidence>
<keyword evidence="4" id="KW-1003">Cell membrane</keyword>
<evidence type="ECO:0000313" key="10">
    <source>
        <dbReference type="EMBL" id="GAM77533.1"/>
    </source>
</evidence>
<evidence type="ECO:0000256" key="9">
    <source>
        <dbReference type="SAM" id="Phobius"/>
    </source>
</evidence>
<comment type="function">
    <text evidence="1">Part of the ABC transporter complex LptBFG involved in the translocation of lipopolysaccharide (LPS) from the inner membrane to the outer membrane.</text>
</comment>
<protein>
    <submittedName>
        <fullName evidence="10">Permease</fullName>
    </submittedName>
</protein>
<evidence type="ECO:0000313" key="11">
    <source>
        <dbReference type="Proteomes" id="UP000031666"/>
    </source>
</evidence>
<dbReference type="Pfam" id="PF03739">
    <property type="entry name" value="LptF_LptG"/>
    <property type="match status" value="1"/>
</dbReference>
<dbReference type="GO" id="GO:0005886">
    <property type="term" value="C:plasma membrane"/>
    <property type="evidence" value="ECO:0007669"/>
    <property type="project" value="UniProtKB-SubCell"/>
</dbReference>
<dbReference type="InterPro" id="IPR005495">
    <property type="entry name" value="LptG/LptF_permease"/>
</dbReference>
<keyword evidence="7 9" id="KW-0472">Membrane</keyword>
<comment type="caution">
    <text evidence="10">The sequence shown here is derived from an EMBL/GenBank/DDBJ whole genome shotgun (WGS) entry which is preliminary data.</text>
</comment>
<evidence type="ECO:0000256" key="4">
    <source>
        <dbReference type="ARBA" id="ARBA00022475"/>
    </source>
</evidence>
<organism evidence="10 11">
    <name type="scientific">Vibrio ishigakensis</name>
    <dbReference type="NCBI Taxonomy" id="1481914"/>
    <lineage>
        <taxon>Bacteria</taxon>
        <taxon>Pseudomonadati</taxon>
        <taxon>Pseudomonadota</taxon>
        <taxon>Gammaproteobacteria</taxon>
        <taxon>Vibrionales</taxon>
        <taxon>Vibrionaceae</taxon>
        <taxon>Vibrio</taxon>
    </lineage>
</organism>
<evidence type="ECO:0000256" key="8">
    <source>
        <dbReference type="ARBA" id="ARBA00026081"/>
    </source>
</evidence>
<keyword evidence="5 9" id="KW-0812">Transmembrane</keyword>
<comment type="similarity">
    <text evidence="3">Belongs to the LptF/LptG family.</text>
</comment>
<reference evidence="10 11" key="2">
    <citation type="submission" date="2015-01" db="EMBL/GenBank/DDBJ databases">
        <authorList>
            <consortium name="NBRP consortium"/>
            <person name="Sawabe T."/>
            <person name="Meirelles P."/>
            <person name="Feng G."/>
            <person name="Sayaka M."/>
            <person name="Hattori M."/>
            <person name="Ohkuma M."/>
        </authorList>
    </citation>
    <scope>NUCLEOTIDE SEQUENCE [LARGE SCALE GENOMIC DNA]</scope>
    <source>
        <strain evidence="11">JCM 19241</strain>
    </source>
</reference>
<accession>A0A0B8QRD6</accession>
<evidence type="ECO:0000256" key="7">
    <source>
        <dbReference type="ARBA" id="ARBA00023136"/>
    </source>
</evidence>
<evidence type="ECO:0000256" key="1">
    <source>
        <dbReference type="ARBA" id="ARBA00002265"/>
    </source>
</evidence>
<keyword evidence="6 9" id="KW-1133">Transmembrane helix</keyword>
<gene>
    <name evidence="10" type="ORF">JCM19241_4656</name>
</gene>
<evidence type="ECO:0000256" key="3">
    <source>
        <dbReference type="ARBA" id="ARBA00007725"/>
    </source>
</evidence>
<evidence type="ECO:0000256" key="6">
    <source>
        <dbReference type="ARBA" id="ARBA00022989"/>
    </source>
</evidence>
<dbReference type="STRING" id="1481914.JCM19241_4656"/>
<feature type="transmembrane region" description="Helical" evidence="9">
    <location>
        <begin position="35"/>
        <end position="52"/>
    </location>
</feature>
<sequence>MGARILSGVIAGFAFYISSEFFGPLSLVYQIPPMWGAIAPSFAFMLVAILLLRRKL</sequence>
<reference evidence="10 11" key="1">
    <citation type="submission" date="2015-01" db="EMBL/GenBank/DDBJ databases">
        <title>Vibrio sp. C94 JCM 19241 whole genome shotgun sequence.</title>
        <authorList>
            <person name="Sawabe T."/>
            <person name="Meirelles P."/>
            <person name="Feng G."/>
            <person name="Sayaka M."/>
            <person name="Hattori M."/>
            <person name="Ohkuma M."/>
        </authorList>
    </citation>
    <scope>NUCLEOTIDE SEQUENCE [LARGE SCALE GENOMIC DNA]</scope>
    <source>
        <strain evidence="11">JCM 19241</strain>
    </source>
</reference>
<proteinExistence type="inferred from homology"/>
<dbReference type="AlphaFoldDB" id="A0A0B8QRD6"/>
<name>A0A0B8QRD6_9VIBR</name>
<dbReference type="Proteomes" id="UP000031666">
    <property type="component" value="Unassembled WGS sequence"/>
</dbReference>